<accession>A0ABW6P5N3</accession>
<comment type="caution">
    <text evidence="1">The sequence shown here is derived from an EMBL/GenBank/DDBJ whole genome shotgun (WGS) entry which is preliminary data.</text>
</comment>
<reference evidence="1 2" key="1">
    <citation type="submission" date="2024-10" db="EMBL/GenBank/DDBJ databases">
        <title>The Natural Products Discovery Center: Release of the First 8490 Sequenced Strains for Exploring Actinobacteria Biosynthetic Diversity.</title>
        <authorList>
            <person name="Kalkreuter E."/>
            <person name="Kautsar S.A."/>
            <person name="Yang D."/>
            <person name="Bader C.D."/>
            <person name="Teijaro C.N."/>
            <person name="Fluegel L."/>
            <person name="Davis C.M."/>
            <person name="Simpson J.R."/>
            <person name="Lauterbach L."/>
            <person name="Steele A.D."/>
            <person name="Gui C."/>
            <person name="Meng S."/>
            <person name="Li G."/>
            <person name="Viehrig K."/>
            <person name="Ye F."/>
            <person name="Su P."/>
            <person name="Kiefer A.F."/>
            <person name="Nichols A."/>
            <person name="Cepeda A.J."/>
            <person name="Yan W."/>
            <person name="Fan B."/>
            <person name="Jiang Y."/>
            <person name="Adhikari A."/>
            <person name="Zheng C.-J."/>
            <person name="Schuster L."/>
            <person name="Cowan T.M."/>
            <person name="Smanski M.J."/>
            <person name="Chevrette M.G."/>
            <person name="De Carvalho L.P.S."/>
            <person name="Shen B."/>
        </authorList>
    </citation>
    <scope>NUCLEOTIDE SEQUENCE [LARGE SCALE GENOMIC DNA]</scope>
    <source>
        <strain evidence="1 2">NPDC004119</strain>
    </source>
</reference>
<keyword evidence="2" id="KW-1185">Reference proteome</keyword>
<gene>
    <name evidence="1" type="ORF">ACFYU5_18750</name>
</gene>
<dbReference type="RefSeq" id="WP_387395862.1">
    <property type="nucleotide sequence ID" value="NZ_JBIAMT010000003.1"/>
</dbReference>
<evidence type="ECO:0008006" key="3">
    <source>
        <dbReference type="Google" id="ProtNLM"/>
    </source>
</evidence>
<dbReference type="InterPro" id="IPR029052">
    <property type="entry name" value="Metallo-depent_PP-like"/>
</dbReference>
<dbReference type="SUPFAM" id="SSF56300">
    <property type="entry name" value="Metallo-dependent phosphatases"/>
    <property type="match status" value="1"/>
</dbReference>
<protein>
    <recommendedName>
        <fullName evidence="3">Calcineurin-like phosphoesterase domain-containing protein</fullName>
    </recommendedName>
</protein>
<evidence type="ECO:0000313" key="2">
    <source>
        <dbReference type="Proteomes" id="UP001601442"/>
    </source>
</evidence>
<dbReference type="EMBL" id="JBIAMT010000003">
    <property type="protein sequence ID" value="MFF0498452.1"/>
    <property type="molecule type" value="Genomic_DNA"/>
</dbReference>
<name>A0ABW6P5N3_9NOCA</name>
<proteinExistence type="predicted"/>
<sequence>MKTDQPLDSDWSAVFARFGKDPRYFRIKNDTVKMRISEWQQSRRTEDGDRDVVTLHSYSYDAAFERLPQPPLSDEEIAEHRRRVQRWKLPKSLPIAGTGEPVAAVINLADIQGGKSEGGGVQATIDRLLDGLENVQRWLNRCAEFHQIDEVVLVNNGDPIEGCDGSYASQLFSVELDMRGQMNFVLDMWETYARTLFPQFEKARFVSVLCNHGQLSRQAGRDNRTTDADNAGGFLAETLQRVLSERSEFDHVRWTIPHDEMIVYADAAGVPMAFCHGHKIPKGDASGFEQWLNGQVRGDARAHEAKIWVTAHRHNFQCWDLGSATGLQTPSLDGGSKWLRDKTGKYARAGLIAFLVGSHLPLQWSDLAFL</sequence>
<evidence type="ECO:0000313" key="1">
    <source>
        <dbReference type="EMBL" id="MFF0498452.1"/>
    </source>
</evidence>
<dbReference type="Proteomes" id="UP001601442">
    <property type="component" value="Unassembled WGS sequence"/>
</dbReference>
<organism evidence="1 2">
    <name type="scientific">Nocardia aobensis</name>
    <dbReference type="NCBI Taxonomy" id="257277"/>
    <lineage>
        <taxon>Bacteria</taxon>
        <taxon>Bacillati</taxon>
        <taxon>Actinomycetota</taxon>
        <taxon>Actinomycetes</taxon>
        <taxon>Mycobacteriales</taxon>
        <taxon>Nocardiaceae</taxon>
        <taxon>Nocardia</taxon>
    </lineage>
</organism>